<comment type="caution">
    <text evidence="2">The sequence shown here is derived from an EMBL/GenBank/DDBJ whole genome shotgun (WGS) entry which is preliminary data.</text>
</comment>
<evidence type="ECO:0008006" key="4">
    <source>
        <dbReference type="Google" id="ProtNLM"/>
    </source>
</evidence>
<name>A0ABQ0DH83_9EUKA</name>
<dbReference type="PANTHER" id="PTHR45661">
    <property type="entry name" value="SURFACE ANTIGEN"/>
    <property type="match status" value="1"/>
</dbReference>
<dbReference type="SUPFAM" id="SSF52058">
    <property type="entry name" value="L domain-like"/>
    <property type="match status" value="1"/>
</dbReference>
<protein>
    <recommendedName>
        <fullName evidence="4">Leucine rich repeat protein, BspA family protein</fullName>
    </recommendedName>
</protein>
<dbReference type="Gene3D" id="3.80.10.10">
    <property type="entry name" value="Ribonuclease Inhibitor"/>
    <property type="match status" value="1"/>
</dbReference>
<dbReference type="InterPro" id="IPR053139">
    <property type="entry name" value="Surface_bspA-like"/>
</dbReference>
<feature type="chain" id="PRO_5045594585" description="Leucine rich repeat protein, BspA family protein" evidence="1">
    <location>
        <begin position="17"/>
        <end position="162"/>
    </location>
</feature>
<sequence>MLHILVIIVFSNCTRLREIQMNKDIGYVVKCSFWNCKRIVKIRSSMKIHKYQSIQYWIEKSIEMKYQEKSREYEMGCQIEEISIPSNVIDIGNECFAYCNKLTNIKLHEGIKEIPKGFMKYCGQIERVQLQQSITKISTESFKECIKLKEINNNQNKMINEK</sequence>
<dbReference type="Proteomes" id="UP001628156">
    <property type="component" value="Unassembled WGS sequence"/>
</dbReference>
<dbReference type="InterPro" id="IPR032675">
    <property type="entry name" value="LRR_dom_sf"/>
</dbReference>
<organism evidence="2 3">
    <name type="scientific">Entamoeba nuttalli</name>
    <dbReference type="NCBI Taxonomy" id="412467"/>
    <lineage>
        <taxon>Eukaryota</taxon>
        <taxon>Amoebozoa</taxon>
        <taxon>Evosea</taxon>
        <taxon>Archamoebae</taxon>
        <taxon>Mastigamoebida</taxon>
        <taxon>Entamoebidae</taxon>
        <taxon>Entamoeba</taxon>
    </lineage>
</organism>
<feature type="signal peptide" evidence="1">
    <location>
        <begin position="1"/>
        <end position="16"/>
    </location>
</feature>
<dbReference type="InterPro" id="IPR026906">
    <property type="entry name" value="LRR_5"/>
</dbReference>
<proteinExistence type="predicted"/>
<dbReference type="Pfam" id="PF13306">
    <property type="entry name" value="LRR_5"/>
    <property type="match status" value="2"/>
</dbReference>
<gene>
    <name evidence="2" type="ORF">ENUP19_0098G0019</name>
</gene>
<evidence type="ECO:0000313" key="3">
    <source>
        <dbReference type="Proteomes" id="UP001628156"/>
    </source>
</evidence>
<dbReference type="PANTHER" id="PTHR45661:SF3">
    <property type="entry name" value="IG-LIKE DOMAIN-CONTAINING PROTEIN"/>
    <property type="match status" value="1"/>
</dbReference>
<dbReference type="EMBL" id="BAAFRS010000098">
    <property type="protein sequence ID" value="GAB1222207.1"/>
    <property type="molecule type" value="Genomic_DNA"/>
</dbReference>
<keyword evidence="1" id="KW-0732">Signal</keyword>
<evidence type="ECO:0000313" key="2">
    <source>
        <dbReference type="EMBL" id="GAB1222207.1"/>
    </source>
</evidence>
<keyword evidence="3" id="KW-1185">Reference proteome</keyword>
<reference evidence="2 3" key="1">
    <citation type="journal article" date="2019" name="PLoS Negl. Trop. Dis.">
        <title>Whole genome sequencing of Entamoeba nuttalli reveals mammalian host-related molecular signatures and a novel octapeptide-repeat surface protein.</title>
        <authorList>
            <person name="Tanaka M."/>
            <person name="Makiuchi T."/>
            <person name="Komiyama T."/>
            <person name="Shiina T."/>
            <person name="Osaki K."/>
            <person name="Tachibana H."/>
        </authorList>
    </citation>
    <scope>NUCLEOTIDE SEQUENCE [LARGE SCALE GENOMIC DNA]</scope>
    <source>
        <strain evidence="2 3">P19-061405</strain>
    </source>
</reference>
<accession>A0ABQ0DH83</accession>
<evidence type="ECO:0000256" key="1">
    <source>
        <dbReference type="SAM" id="SignalP"/>
    </source>
</evidence>